<sequence length="754" mass="85626">MKPKSQFERAYEEKIRKILVTDELSEFLALELESKLVSSLPPSLVGGFEETLNEVADVTEIDSHLEEQVTSEAMDISITPEFLSEQTKNPEFVCSWLLYSADHFLDQAHKSVLATNYVEGTSMYYRFVKAALKALHMVVSDYLTVLQPAQAAKVYYQMAKVYLEETEDCGRAEQYAKKAMAISAHNGLKSSRVAAELLYAEILDISDRELLEPFLTERQELHQQEGNIDVSCSFKLKRVATSLSAHNFSSRLKLLNFTEETSVDPKLRSLGLLWKAKLLLAKGAAQDAAQALHQCRGVFLQMKDVTSQLKAMLYLQNLAVSIHIYDSKHGQKWVQKLTDLIHREENDHWSSWNDDGSITISLAIKSGSLLFLLHWIAPDELVGLFHLMSGIFSLSESDPDRAKQSLKVSYQTAERHISALTSHQVTNRSFKISHLTKKIVRFSCIKFLAAFYQVWLSFMSESDFGGIKIIYAFIDSYNQENFTQEELWYYHFLIAPFLYLSALHAQSQGELNRAKYYFMKVRKLCSLDTNIPTGGVQLQNSLGFGGELVSLACSQRELFIYSTLHLLNIAEYEFRSLSQGKNASPQHEQAIQKTRSSLASLHAEMTSIAETSLTGFSSTHLFSLTYKSALAAYHTNGIDDTEKNLDDDLKTELEKLVFENTNPQNVELLALYILLRMAVSLDQSKRLYGKCTRRISKADDNGRILSLFVYLEAQRRELGKHDPAKGEKIKRKIEAVRECIHHKFEKARSSVLQV</sequence>
<reference evidence="9" key="1">
    <citation type="journal article" date="2015" name="BMC Genomics">
        <title>Draft genome of a commonly misdiagnosed multidrug resistant pathogen Candida auris.</title>
        <authorList>
            <person name="Chatterjee S."/>
            <person name="Alampalli S.V."/>
            <person name="Nageshan R.K."/>
            <person name="Chettiar S.T."/>
            <person name="Joshi S."/>
            <person name="Tatu U.S."/>
        </authorList>
    </citation>
    <scope>NUCLEOTIDE SEQUENCE [LARGE SCALE GENOMIC DNA]</scope>
    <source>
        <strain evidence="9">6684</strain>
    </source>
</reference>
<name>A0A0L0NSZ9_CANAR</name>
<evidence type="ECO:0000256" key="7">
    <source>
        <dbReference type="ARBA" id="ARBA00023306"/>
    </source>
</evidence>
<keyword evidence="6" id="KW-0539">Nucleus</keyword>
<dbReference type="EMBL" id="LGST01000042">
    <property type="protein sequence ID" value="KND97297.1"/>
    <property type="molecule type" value="Genomic_DNA"/>
</dbReference>
<dbReference type="InterPro" id="IPR019440">
    <property type="entry name" value="MAU2"/>
</dbReference>
<keyword evidence="4" id="KW-0498">Mitosis</keyword>
<evidence type="ECO:0000256" key="3">
    <source>
        <dbReference type="ARBA" id="ARBA00022618"/>
    </source>
</evidence>
<gene>
    <name evidence="8" type="ORF">QG37_06283</name>
</gene>
<evidence type="ECO:0000256" key="6">
    <source>
        <dbReference type="ARBA" id="ARBA00023242"/>
    </source>
</evidence>
<accession>A0A0L0NSZ9</accession>
<comment type="similarity">
    <text evidence="2">Belongs to the SCC4/mau-2 family.</text>
</comment>
<keyword evidence="7" id="KW-0131">Cell cycle</keyword>
<organism evidence="8 9">
    <name type="scientific">Candidozyma auris</name>
    <name type="common">Yeast</name>
    <name type="synonym">Candida auris</name>
    <dbReference type="NCBI Taxonomy" id="498019"/>
    <lineage>
        <taxon>Eukaryota</taxon>
        <taxon>Fungi</taxon>
        <taxon>Dikarya</taxon>
        <taxon>Ascomycota</taxon>
        <taxon>Saccharomycotina</taxon>
        <taxon>Pichiomycetes</taxon>
        <taxon>Metschnikowiaceae</taxon>
        <taxon>Candidozyma</taxon>
    </lineage>
</organism>
<dbReference type="VEuPathDB" id="FungiDB:CJJ07_004553"/>
<dbReference type="GO" id="GO:0007059">
    <property type="term" value="P:chromosome segregation"/>
    <property type="evidence" value="ECO:0007669"/>
    <property type="project" value="UniProtKB-KW"/>
</dbReference>
<proteinExistence type="inferred from homology"/>
<dbReference type="GO" id="GO:0051301">
    <property type="term" value="P:cell division"/>
    <property type="evidence" value="ECO:0007669"/>
    <property type="project" value="UniProtKB-KW"/>
</dbReference>
<dbReference type="VEuPathDB" id="FungiDB:B9J08_001357"/>
<evidence type="ECO:0000256" key="1">
    <source>
        <dbReference type="ARBA" id="ARBA00004123"/>
    </source>
</evidence>
<dbReference type="GO" id="GO:0007064">
    <property type="term" value="P:mitotic sister chromatid cohesion"/>
    <property type="evidence" value="ECO:0007669"/>
    <property type="project" value="InterPro"/>
</dbReference>
<evidence type="ECO:0000313" key="9">
    <source>
        <dbReference type="Proteomes" id="UP000037122"/>
    </source>
</evidence>
<dbReference type="VEuPathDB" id="FungiDB:CJI96_0001285"/>
<evidence type="ECO:0000256" key="2">
    <source>
        <dbReference type="ARBA" id="ARBA00008585"/>
    </source>
</evidence>
<keyword evidence="3" id="KW-0132">Cell division</keyword>
<comment type="caution">
    <text evidence="8">The sequence shown here is derived from an EMBL/GenBank/DDBJ whole genome shotgun (WGS) entry which is preliminary data.</text>
</comment>
<dbReference type="VEuPathDB" id="FungiDB:CJI97_001247"/>
<dbReference type="VEuPathDB" id="FungiDB:QG37_06283"/>
<evidence type="ECO:0000256" key="4">
    <source>
        <dbReference type="ARBA" id="ARBA00022776"/>
    </source>
</evidence>
<dbReference type="PANTHER" id="PTHR21394">
    <property type="entry name" value="MAU2 CHROMATID COHESION FACTOR HOMOLOG"/>
    <property type="match status" value="1"/>
</dbReference>
<dbReference type="Pfam" id="PF10345">
    <property type="entry name" value="Cohesin_load"/>
    <property type="match status" value="1"/>
</dbReference>
<dbReference type="GO" id="GO:0005634">
    <property type="term" value="C:nucleus"/>
    <property type="evidence" value="ECO:0007669"/>
    <property type="project" value="UniProtKB-SubCell"/>
</dbReference>
<comment type="subcellular location">
    <subcellularLocation>
        <location evidence="1">Nucleus</location>
    </subcellularLocation>
</comment>
<evidence type="ECO:0000313" key="8">
    <source>
        <dbReference type="EMBL" id="KND97297.1"/>
    </source>
</evidence>
<dbReference type="VEuPathDB" id="FungiDB:CJJ09_003611"/>
<evidence type="ECO:0000256" key="5">
    <source>
        <dbReference type="ARBA" id="ARBA00022829"/>
    </source>
</evidence>
<protein>
    <submittedName>
        <fullName evidence="8">Uncharacterized protein</fullName>
    </submittedName>
</protein>
<dbReference type="Proteomes" id="UP000037122">
    <property type="component" value="Unassembled WGS sequence"/>
</dbReference>
<keyword evidence="5" id="KW-0159">Chromosome partition</keyword>
<dbReference type="AlphaFoldDB" id="A0A0L0NSZ9"/>